<feature type="domain" description="Corticotropin-releasing factor" evidence="5">
    <location>
        <begin position="53"/>
        <end position="92"/>
    </location>
</feature>
<keyword evidence="7" id="KW-1185">Reference proteome</keyword>
<dbReference type="AlphaFoldDB" id="A0A1B0GFK8"/>
<dbReference type="EnsemblMetazoa" id="GMOY012107-RA">
    <property type="protein sequence ID" value="GMOY012107-PA"/>
    <property type="gene ID" value="GMOY012107"/>
</dbReference>
<feature type="chain" id="PRO_5008408205" description="Corticotropin-releasing factor domain-containing protein" evidence="4">
    <location>
        <begin position="23"/>
        <end position="338"/>
    </location>
</feature>
<dbReference type="InterPro" id="IPR018446">
    <property type="entry name" value="Corticotropin-releasing_fac_CS"/>
</dbReference>
<dbReference type="EMBL" id="CCAG010000321">
    <property type="status" value="NOT_ANNOTATED_CDS"/>
    <property type="molecule type" value="Genomic_DNA"/>
</dbReference>
<keyword evidence="3" id="KW-0372">Hormone</keyword>
<accession>A0A1B0GFK8</accession>
<keyword evidence="2" id="KW-0964">Secreted</keyword>
<dbReference type="GO" id="GO:0005576">
    <property type="term" value="C:extracellular region"/>
    <property type="evidence" value="ECO:0007669"/>
    <property type="project" value="UniProtKB-SubCell"/>
</dbReference>
<evidence type="ECO:0000256" key="2">
    <source>
        <dbReference type="ARBA" id="ARBA00022525"/>
    </source>
</evidence>
<comment type="subcellular location">
    <subcellularLocation>
        <location evidence="1">Secreted</location>
    </subcellularLocation>
</comment>
<feature type="signal peptide" evidence="4">
    <location>
        <begin position="1"/>
        <end position="22"/>
    </location>
</feature>
<evidence type="ECO:0000256" key="4">
    <source>
        <dbReference type="SAM" id="SignalP"/>
    </source>
</evidence>
<dbReference type="STRING" id="37546.A0A1B0GFK8"/>
<dbReference type="GO" id="GO:0005179">
    <property type="term" value="F:hormone activity"/>
    <property type="evidence" value="ECO:0007669"/>
    <property type="project" value="UniProtKB-KW"/>
</dbReference>
<proteinExistence type="predicted"/>
<protein>
    <recommendedName>
        <fullName evidence="5">Corticotropin-releasing factor domain-containing protein</fullName>
    </recommendedName>
</protein>
<organism evidence="6 7">
    <name type="scientific">Glossina morsitans morsitans</name>
    <name type="common">Savannah tsetse fly</name>
    <dbReference type="NCBI Taxonomy" id="37546"/>
    <lineage>
        <taxon>Eukaryota</taxon>
        <taxon>Metazoa</taxon>
        <taxon>Ecdysozoa</taxon>
        <taxon>Arthropoda</taxon>
        <taxon>Hexapoda</taxon>
        <taxon>Insecta</taxon>
        <taxon>Pterygota</taxon>
        <taxon>Neoptera</taxon>
        <taxon>Endopterygota</taxon>
        <taxon>Diptera</taxon>
        <taxon>Brachycera</taxon>
        <taxon>Muscomorpha</taxon>
        <taxon>Hippoboscoidea</taxon>
        <taxon>Glossinidae</taxon>
        <taxon>Glossina</taxon>
    </lineage>
</organism>
<evidence type="ECO:0000313" key="7">
    <source>
        <dbReference type="Proteomes" id="UP000092444"/>
    </source>
</evidence>
<dbReference type="VEuPathDB" id="VectorBase:GMOY012107"/>
<name>A0A1B0GFK8_GLOMM</name>
<evidence type="ECO:0000313" key="6">
    <source>
        <dbReference type="EnsemblMetazoa" id="GMOY012107-PA"/>
    </source>
</evidence>
<dbReference type="Proteomes" id="UP000092444">
    <property type="component" value="Unassembled WGS sequence"/>
</dbReference>
<dbReference type="EMBL" id="CCAG010000320">
    <property type="status" value="NOT_ANNOTATED_CDS"/>
    <property type="molecule type" value="Genomic_DNA"/>
</dbReference>
<sequence>MKATTWLCPMLIVLCASRLVCTAQRASFTIGYHPLNYMASNMLQDDNFITKRNKPSLSIVNPLDVLRQRLLLEIARRQMKENTRQRAPSLSVSSQVHYIFLRRLTAFFGTSSRHTGLVHDFTLGVMVELNRAILKNVGKRMFNTPSTNSYSWHNVMRPNEREQQDELYYKQQSSYGRAMPQKRHLLSPVNVMPSATIFDYLVQPGIEYEQRAITTQLHEANNAKNDDDVENGIDVANDDKTKISQISNSAFLKHFQPTDLKADLTQNIKNRTTLQQQHDSKNHFPIKLSDFSFIDDGSDESFKDTLVFDEDNGNHLDYQTHYLYNLSHNNDLQRLRSK</sequence>
<evidence type="ECO:0000259" key="5">
    <source>
        <dbReference type="SMART" id="SM00039"/>
    </source>
</evidence>
<reference evidence="6" key="1">
    <citation type="submission" date="2020-05" db="UniProtKB">
        <authorList>
            <consortium name="EnsemblMetazoa"/>
        </authorList>
    </citation>
    <scope>IDENTIFICATION</scope>
    <source>
        <strain evidence="6">Yale</strain>
    </source>
</reference>
<dbReference type="InterPro" id="IPR000187">
    <property type="entry name" value="CRF"/>
</dbReference>
<evidence type="ECO:0000256" key="3">
    <source>
        <dbReference type="ARBA" id="ARBA00022702"/>
    </source>
</evidence>
<keyword evidence="4" id="KW-0732">Signal</keyword>
<dbReference type="SMART" id="SM00039">
    <property type="entry name" value="CRF"/>
    <property type="match status" value="1"/>
</dbReference>
<dbReference type="PROSITE" id="PS00511">
    <property type="entry name" value="CRF"/>
    <property type="match status" value="1"/>
</dbReference>
<evidence type="ECO:0000256" key="1">
    <source>
        <dbReference type="ARBA" id="ARBA00004613"/>
    </source>
</evidence>
<dbReference type="Pfam" id="PF00473">
    <property type="entry name" value="CRF"/>
    <property type="match status" value="1"/>
</dbReference>